<feature type="domain" description="C2H2-type" evidence="11">
    <location>
        <begin position="967"/>
        <end position="994"/>
    </location>
</feature>
<evidence type="ECO:0000256" key="3">
    <source>
        <dbReference type="ARBA" id="ARBA00022737"/>
    </source>
</evidence>
<feature type="domain" description="C2H2-type" evidence="11">
    <location>
        <begin position="860"/>
        <end position="883"/>
    </location>
</feature>
<gene>
    <name evidence="13" type="primary">LOC129925208</name>
</gene>
<name>A0A9W2ZZ86_BIOGL</name>
<feature type="domain" description="C2H2-type" evidence="11">
    <location>
        <begin position="994"/>
        <end position="1017"/>
    </location>
</feature>
<organism evidence="12 13">
    <name type="scientific">Biomphalaria glabrata</name>
    <name type="common">Bloodfluke planorb</name>
    <name type="synonym">Freshwater snail</name>
    <dbReference type="NCBI Taxonomy" id="6526"/>
    <lineage>
        <taxon>Eukaryota</taxon>
        <taxon>Metazoa</taxon>
        <taxon>Spiralia</taxon>
        <taxon>Lophotrochozoa</taxon>
        <taxon>Mollusca</taxon>
        <taxon>Gastropoda</taxon>
        <taxon>Heterobranchia</taxon>
        <taxon>Euthyneura</taxon>
        <taxon>Panpulmonata</taxon>
        <taxon>Hygrophila</taxon>
        <taxon>Lymnaeoidea</taxon>
        <taxon>Planorbidae</taxon>
        <taxon>Biomphalaria</taxon>
    </lineage>
</organism>
<dbReference type="InterPro" id="IPR050752">
    <property type="entry name" value="C2H2-ZF_domain"/>
</dbReference>
<keyword evidence="2" id="KW-0479">Metal-binding</keyword>
<keyword evidence="4 10" id="KW-0863">Zinc-finger</keyword>
<feature type="domain" description="C2H2-type" evidence="11">
    <location>
        <begin position="20"/>
        <end position="48"/>
    </location>
</feature>
<evidence type="ECO:0000256" key="9">
    <source>
        <dbReference type="ARBA" id="ARBA00023242"/>
    </source>
</evidence>
<sequence>MTRTILGFVARPNKSAAENHCCTFCPDIFQDGLALQTHIKEIHGGTMPYVCKQCGKGYQSPSGLYYHTQASHEMRAFLCPICDARFTRKGSIKSHLMGQKINRHQGHRQKINRRQGRRHRPPLKYMGYVANFDSSRNVKPTSFTQGQISCSHCSEVFTDHSCMRSHFSKVHGYLMPFSCTLCGKGYQTAMGLRYHMQAHQGQIFACPICQCKLTRKFSVKTHLRKVHNSVECLSCSGIFAQGGKGNNHYETNFGVNNPSASSSILLQPLSKSQNISTDVSCPHCFDNFASPTYLNKHIFKYHADNTAPLICSLCRKGYQTARGLAHHMQSHKGKTFMCPVCDAKFTHKFSIKTHLRQVHFSARCVAYVLSSPKERLPQRTGAAYGATQSPGCSKCLYCKESVPMSQYRVHMREYHHNCMPYYCSLCGKGQTSKKRVFPYDVGRNTLGTPRASKGTKTVLQATYIKDDEYLSQLITLTCPYCPAALSKSGLSQHQRPCNSMKRTTLPTTSKFKKDFQSCDTSAGSNPIKKTQVSQSYSSSADQLCDSDLHALNLPYSYAARKDHGQRHYLHYESTKQRSEPRSLPRGVVLGSNLSGQTETCPICYQILPMEYLKAHISRNHGSTMAFSCYLCGRGYQSQAGLSNHMDVHQGKTVLCPVCDNKFSRNFTLKRHLKVVHKSAQCPTCYIVLNIGPAFNEHVLTWDTTNISFTSADGFRKMPLKDKNKSVGRPHFINQQIPMIPNAIHCYYCPETFFIKHDLKVHLSQFHGKRRLGHHDFNYPVSSNEYPQQFSQYIHLKDKPSSILNGECPHCHKVMAQSAIKQHVSSFHQYEMPFSCTLCGKGFLTSSGLSNHLQAHEGRKFMCPICDFKFKQKGHLKTHLKSIHKLAQCPTCSETFSVEPVEQQDSRAFQHVQQHSLKAPFSASSNLISFPPFDSSFTSAPVRCVQCGVEFYTLASYRWHMSHYHLRFNCSICGKAFRSRGGLGFHMEAHRGRNFVCPICEFRFKHKHHLKDHVTNVHKMMLCTVCCTFNTFESDLYNSHLKAYNEKYKDLIYGMSASKQHFSSSSLPKTATNFSSQMASPLPQESHPGTMLNPDNPSLKQLLLDSNMATTCPVCSVPIESRILYQKHMNSEHRGAGYLPFVCQLCLMGFFSASGLQKHTEAHAGKRFVCQLCHGKFTHKHHLKRHSLNVHGVVISD</sequence>
<evidence type="ECO:0000259" key="11">
    <source>
        <dbReference type="PROSITE" id="PS50157"/>
    </source>
</evidence>
<dbReference type="FunFam" id="3.30.160.60:FF:000446">
    <property type="entry name" value="Zinc finger protein"/>
    <property type="match status" value="1"/>
</dbReference>
<evidence type="ECO:0000256" key="4">
    <source>
        <dbReference type="ARBA" id="ARBA00022771"/>
    </source>
</evidence>
<dbReference type="GO" id="GO:0000978">
    <property type="term" value="F:RNA polymerase II cis-regulatory region sequence-specific DNA binding"/>
    <property type="evidence" value="ECO:0007669"/>
    <property type="project" value="TreeGrafter"/>
</dbReference>
<evidence type="ECO:0000313" key="13">
    <source>
        <dbReference type="RefSeq" id="XP_055880258.1"/>
    </source>
</evidence>
<dbReference type="GO" id="GO:0000981">
    <property type="term" value="F:DNA-binding transcription factor activity, RNA polymerase II-specific"/>
    <property type="evidence" value="ECO:0007669"/>
    <property type="project" value="TreeGrafter"/>
</dbReference>
<keyword evidence="7" id="KW-0238">DNA-binding</keyword>
<dbReference type="PANTHER" id="PTHR24384">
    <property type="entry name" value="FINGER PUTATIVE TRANSCRIPTION FACTOR FAMILY-RELATED"/>
    <property type="match status" value="1"/>
</dbReference>
<evidence type="ECO:0000313" key="12">
    <source>
        <dbReference type="Proteomes" id="UP001165740"/>
    </source>
</evidence>
<evidence type="ECO:0000256" key="10">
    <source>
        <dbReference type="PROSITE-ProRule" id="PRU00042"/>
    </source>
</evidence>
<dbReference type="AlphaFoldDB" id="A0A9W2ZZ86"/>
<dbReference type="Gene3D" id="3.30.160.60">
    <property type="entry name" value="Classic Zinc Finger"/>
    <property type="match status" value="8"/>
</dbReference>
<dbReference type="SUPFAM" id="SSF57667">
    <property type="entry name" value="beta-beta-alpha zinc fingers"/>
    <property type="match status" value="7"/>
</dbReference>
<feature type="domain" description="C2H2-type" evidence="11">
    <location>
        <begin position="49"/>
        <end position="72"/>
    </location>
</feature>
<feature type="domain" description="C2H2-type" evidence="11">
    <location>
        <begin position="653"/>
        <end position="681"/>
    </location>
</feature>
<keyword evidence="3" id="KW-0677">Repeat</keyword>
<keyword evidence="6" id="KW-0805">Transcription regulation</keyword>
<feature type="domain" description="C2H2-type" evidence="11">
    <location>
        <begin position="148"/>
        <end position="176"/>
    </location>
</feature>
<dbReference type="PROSITE" id="PS50157">
    <property type="entry name" value="ZINC_FINGER_C2H2_2"/>
    <property type="match status" value="15"/>
</dbReference>
<feature type="domain" description="C2H2-type" evidence="11">
    <location>
        <begin position="309"/>
        <end position="336"/>
    </location>
</feature>
<evidence type="ECO:0000256" key="5">
    <source>
        <dbReference type="ARBA" id="ARBA00022833"/>
    </source>
</evidence>
<dbReference type="SMART" id="SM00355">
    <property type="entry name" value="ZnF_C2H2"/>
    <property type="match status" value="23"/>
</dbReference>
<feature type="domain" description="C2H2-type" evidence="11">
    <location>
        <begin position="1140"/>
        <end position="1167"/>
    </location>
</feature>
<evidence type="ECO:0000256" key="7">
    <source>
        <dbReference type="ARBA" id="ARBA00023125"/>
    </source>
</evidence>
<feature type="domain" description="C2H2-type" evidence="11">
    <location>
        <begin position="177"/>
        <end position="202"/>
    </location>
</feature>
<feature type="domain" description="C2H2-type" evidence="11">
    <location>
        <begin position="626"/>
        <end position="653"/>
    </location>
</feature>
<keyword evidence="5" id="KW-0862">Zinc</keyword>
<dbReference type="Pfam" id="PF00096">
    <property type="entry name" value="zf-C2H2"/>
    <property type="match status" value="2"/>
</dbReference>
<reference evidence="13" key="1">
    <citation type="submission" date="2025-08" db="UniProtKB">
        <authorList>
            <consortium name="RefSeq"/>
        </authorList>
    </citation>
    <scope>IDENTIFICATION</scope>
</reference>
<evidence type="ECO:0000256" key="6">
    <source>
        <dbReference type="ARBA" id="ARBA00023015"/>
    </source>
</evidence>
<dbReference type="GO" id="GO:0008270">
    <property type="term" value="F:zinc ion binding"/>
    <property type="evidence" value="ECO:0007669"/>
    <property type="project" value="UniProtKB-KW"/>
</dbReference>
<feature type="domain" description="C2H2-type" evidence="11">
    <location>
        <begin position="1167"/>
        <end position="1190"/>
    </location>
</feature>
<dbReference type="PROSITE" id="PS00028">
    <property type="entry name" value="ZINC_FINGER_C2H2_1"/>
    <property type="match status" value="17"/>
</dbReference>
<keyword evidence="12" id="KW-1185">Reference proteome</keyword>
<feature type="domain" description="C2H2-type" evidence="11">
    <location>
        <begin position="833"/>
        <end position="860"/>
    </location>
</feature>
<feature type="domain" description="C2H2-type" evidence="11">
    <location>
        <begin position="77"/>
        <end position="109"/>
    </location>
</feature>
<evidence type="ECO:0000256" key="2">
    <source>
        <dbReference type="ARBA" id="ARBA00022723"/>
    </source>
</evidence>
<dbReference type="Pfam" id="PF12874">
    <property type="entry name" value="zf-met"/>
    <property type="match status" value="2"/>
</dbReference>
<keyword evidence="8" id="KW-0804">Transcription</keyword>
<evidence type="ECO:0000256" key="8">
    <source>
        <dbReference type="ARBA" id="ARBA00023163"/>
    </source>
</evidence>
<feature type="domain" description="C2H2-type" evidence="11">
    <location>
        <begin position="336"/>
        <end position="364"/>
    </location>
</feature>
<proteinExistence type="predicted"/>
<dbReference type="Proteomes" id="UP001165740">
    <property type="component" value="Chromosome 1"/>
</dbReference>
<evidence type="ECO:0000256" key="1">
    <source>
        <dbReference type="ARBA" id="ARBA00004123"/>
    </source>
</evidence>
<comment type="subcellular location">
    <subcellularLocation>
        <location evidence="1">Nucleus</location>
    </subcellularLocation>
</comment>
<dbReference type="OrthoDB" id="10004641at2759"/>
<protein>
    <submittedName>
        <fullName evidence="13">Zinc finger protein Xfin-like</fullName>
    </submittedName>
</protein>
<dbReference type="InterPro" id="IPR013087">
    <property type="entry name" value="Znf_C2H2_type"/>
</dbReference>
<dbReference type="GeneID" id="129925208"/>
<dbReference type="PANTHER" id="PTHR24384:SF189">
    <property type="entry name" value="C2H2-TYPE DOMAIN-CONTAINING PROTEIN-RELATED"/>
    <property type="match status" value="1"/>
</dbReference>
<dbReference type="RefSeq" id="XP_055880258.1">
    <property type="nucleotide sequence ID" value="XM_056024283.1"/>
</dbReference>
<keyword evidence="9" id="KW-0539">Nucleus</keyword>
<dbReference type="InterPro" id="IPR036236">
    <property type="entry name" value="Znf_C2H2_sf"/>
</dbReference>
<dbReference type="GO" id="GO:0005634">
    <property type="term" value="C:nucleus"/>
    <property type="evidence" value="ECO:0007669"/>
    <property type="project" value="UniProtKB-SubCell"/>
</dbReference>
<accession>A0A9W2ZZ86</accession>